<organism evidence="12">
    <name type="scientific">Strongyloides stercoralis</name>
    <name type="common">Threadworm</name>
    <dbReference type="NCBI Taxonomy" id="6248"/>
    <lineage>
        <taxon>Eukaryota</taxon>
        <taxon>Metazoa</taxon>
        <taxon>Ecdysozoa</taxon>
        <taxon>Nematoda</taxon>
        <taxon>Chromadorea</taxon>
        <taxon>Rhabditida</taxon>
        <taxon>Tylenchina</taxon>
        <taxon>Panagrolaimomorpha</taxon>
        <taxon>Strongyloidoidea</taxon>
        <taxon>Strongyloididae</taxon>
        <taxon>Strongyloides</taxon>
    </lineage>
</organism>
<keyword evidence="2" id="KW-0193">Cuticle</keyword>
<dbReference type="InterPro" id="IPR051962">
    <property type="entry name" value="Cuticlin"/>
</dbReference>
<name>A0A0K0E5G3_STRER</name>
<sequence length="473" mass="54728">MIYLFKYILFFPIIDAIVNYNNDYDPNNEIIGSPIIQCTPEKVKFSIETLRPFHGRIYVKGEFNKKKCGRSFSILDNLYDHNYQDKINNDNSFYGTSKLLMKNHNKYEYQNANDIGNEFVYDKNEPIIFSKGNSINNPRYEKYLIRSFGGTKECPIICPICDKCNCQNRNKRNTNNWNDLIIPINECFSKRDSQIETSTEAVTFTVIVSFHKNFLTKLDKSYQIICTYPEISKTVQTEINVNTPTPKDVSIIVDSPKCLYSLKDINHVLVKHVNIGDEIIHEWSCESMNTNMYAMIVKNCYVEDGSGRKELVIDERGCSLDNNVLKTPIYSPNKMKAYVKSNVFKFPDRQFIDFQCNIGICINSEQDCSNISPPKCDNSYARYKRDVNNITDIETLNIQLHSQTLTVLETKKQLNTDNEESSNLLLNLDNLELFSVQLCLSFLNYSILIASGTFTFTVLSMTIVILKFFKYFI</sequence>
<evidence type="ECO:0000256" key="2">
    <source>
        <dbReference type="ARBA" id="ARBA00022460"/>
    </source>
</evidence>
<dbReference type="GO" id="GO:0005886">
    <property type="term" value="C:plasma membrane"/>
    <property type="evidence" value="ECO:0007669"/>
    <property type="project" value="UniProtKB-SubCell"/>
</dbReference>
<dbReference type="InterPro" id="IPR056953">
    <property type="entry name" value="CUT_N"/>
</dbReference>
<dbReference type="Proteomes" id="UP000035681">
    <property type="component" value="Unplaced"/>
</dbReference>
<keyword evidence="3" id="KW-1003">Cell membrane</keyword>
<dbReference type="WBParaSite" id="TCONS_00015214.p1">
    <property type="protein sequence ID" value="TCONS_00015214.p1"/>
    <property type="gene ID" value="XLOC_010442"/>
</dbReference>
<protein>
    <submittedName>
        <fullName evidence="12 13">ZP domain-containing protein</fullName>
    </submittedName>
</protein>
<evidence type="ECO:0000256" key="7">
    <source>
        <dbReference type="ARBA" id="ARBA00023136"/>
    </source>
</evidence>
<keyword evidence="5 9" id="KW-0732">Signal</keyword>
<evidence type="ECO:0000313" key="12">
    <source>
        <dbReference type="WBParaSite" id="SSTP_0000474800.1"/>
    </source>
</evidence>
<accession>A0A0K0E5G3</accession>
<feature type="domain" description="ZP" evidence="10">
    <location>
        <begin position="37"/>
        <end position="375"/>
    </location>
</feature>
<evidence type="ECO:0000256" key="5">
    <source>
        <dbReference type="ARBA" id="ARBA00022729"/>
    </source>
</evidence>
<dbReference type="Pfam" id="PF25057">
    <property type="entry name" value="CUT_N"/>
    <property type="match status" value="2"/>
</dbReference>
<feature type="signal peptide" evidence="9">
    <location>
        <begin position="1"/>
        <end position="16"/>
    </location>
</feature>
<keyword evidence="6 8" id="KW-1133">Transmembrane helix</keyword>
<dbReference type="GO" id="GO:0042302">
    <property type="term" value="F:structural constituent of cuticle"/>
    <property type="evidence" value="ECO:0007669"/>
    <property type="project" value="UniProtKB-KW"/>
</dbReference>
<dbReference type="Pfam" id="PF25301">
    <property type="entry name" value="CUT_C"/>
    <property type="match status" value="1"/>
</dbReference>
<dbReference type="SMART" id="SM00241">
    <property type="entry name" value="ZP"/>
    <property type="match status" value="1"/>
</dbReference>
<evidence type="ECO:0000256" key="6">
    <source>
        <dbReference type="ARBA" id="ARBA00022989"/>
    </source>
</evidence>
<dbReference type="AlphaFoldDB" id="A0A0K0E5G3"/>
<evidence type="ECO:0000256" key="9">
    <source>
        <dbReference type="SAM" id="SignalP"/>
    </source>
</evidence>
<proteinExistence type="predicted"/>
<comment type="subcellular location">
    <subcellularLocation>
        <location evidence="1">Cell membrane</location>
        <topology evidence="1">Single-pass type I membrane protein</topology>
    </subcellularLocation>
</comment>
<evidence type="ECO:0000256" key="3">
    <source>
        <dbReference type="ARBA" id="ARBA00022475"/>
    </source>
</evidence>
<dbReference type="InterPro" id="IPR057475">
    <property type="entry name" value="CUT_C"/>
</dbReference>
<dbReference type="PROSITE" id="PS51034">
    <property type="entry name" value="ZP_2"/>
    <property type="match status" value="1"/>
</dbReference>
<reference evidence="12" key="1">
    <citation type="submission" date="2015-08" db="UniProtKB">
        <authorList>
            <consortium name="WormBaseParasite"/>
        </authorList>
    </citation>
    <scope>IDENTIFICATION</scope>
</reference>
<feature type="transmembrane region" description="Helical" evidence="8">
    <location>
        <begin position="442"/>
        <end position="469"/>
    </location>
</feature>
<dbReference type="PANTHER" id="PTHR22907">
    <property type="entry name" value="GH04558P"/>
    <property type="match status" value="1"/>
</dbReference>
<dbReference type="PANTHER" id="PTHR22907:SF54">
    <property type="entry name" value="GH04558P"/>
    <property type="match status" value="1"/>
</dbReference>
<dbReference type="STRING" id="6248.A0A0K0E5G3"/>
<evidence type="ECO:0000256" key="8">
    <source>
        <dbReference type="SAM" id="Phobius"/>
    </source>
</evidence>
<dbReference type="WBParaSite" id="SSTP_0000474800.1">
    <property type="protein sequence ID" value="SSTP_0000474800.1"/>
    <property type="gene ID" value="SSTP_0000474800"/>
</dbReference>
<evidence type="ECO:0000313" key="11">
    <source>
        <dbReference type="Proteomes" id="UP000035681"/>
    </source>
</evidence>
<keyword evidence="11" id="KW-1185">Reference proteome</keyword>
<feature type="chain" id="PRO_5005327476" evidence="9">
    <location>
        <begin position="17"/>
        <end position="473"/>
    </location>
</feature>
<evidence type="ECO:0000256" key="1">
    <source>
        <dbReference type="ARBA" id="ARBA00004251"/>
    </source>
</evidence>
<dbReference type="InterPro" id="IPR001507">
    <property type="entry name" value="ZP_dom"/>
</dbReference>
<evidence type="ECO:0000256" key="4">
    <source>
        <dbReference type="ARBA" id="ARBA00022692"/>
    </source>
</evidence>
<evidence type="ECO:0000259" key="10">
    <source>
        <dbReference type="PROSITE" id="PS51034"/>
    </source>
</evidence>
<keyword evidence="4 8" id="KW-0812">Transmembrane</keyword>
<evidence type="ECO:0000313" key="13">
    <source>
        <dbReference type="WBParaSite" id="TCONS_00015214.p1"/>
    </source>
</evidence>
<keyword evidence="7 8" id="KW-0472">Membrane</keyword>